<keyword evidence="3 12" id="KW-0138">CF(0)</keyword>
<dbReference type="STRING" id="1123243.SAMN02745190_01485"/>
<comment type="subcellular location">
    <subcellularLocation>
        <location evidence="12">Cell membrane</location>
        <topology evidence="12">Single-pass membrane protein</topology>
    </subcellularLocation>
    <subcellularLocation>
        <location evidence="11">Endomembrane system</location>
        <topology evidence="11">Single-pass membrane protein</topology>
    </subcellularLocation>
</comment>
<organism evidence="15 16">
    <name type="scientific">Schwartzia succinivorans DSM 10502</name>
    <dbReference type="NCBI Taxonomy" id="1123243"/>
    <lineage>
        <taxon>Bacteria</taxon>
        <taxon>Bacillati</taxon>
        <taxon>Bacillota</taxon>
        <taxon>Negativicutes</taxon>
        <taxon>Selenomonadales</taxon>
        <taxon>Selenomonadaceae</taxon>
        <taxon>Schwartzia</taxon>
    </lineage>
</organism>
<comment type="function">
    <text evidence="10 12">F(1)F(0) ATP synthase produces ATP from ADP in the presence of a proton or sodium gradient. F-type ATPases consist of two structural domains, F(1) containing the extramembraneous catalytic core and F(0) containing the membrane proton channel, linked together by a central stalk and a peripheral stalk. During catalysis, ATP synthesis in the catalytic domain of F(1) is coupled via a rotary mechanism of the central stalk subunits to proton translocation.</text>
</comment>
<evidence type="ECO:0000256" key="10">
    <source>
        <dbReference type="ARBA" id="ARBA00025198"/>
    </source>
</evidence>
<evidence type="ECO:0000256" key="12">
    <source>
        <dbReference type="HAMAP-Rule" id="MF_01398"/>
    </source>
</evidence>
<keyword evidence="6 12" id="KW-1133">Transmembrane helix</keyword>
<dbReference type="Pfam" id="PF00430">
    <property type="entry name" value="ATP-synt_B"/>
    <property type="match status" value="1"/>
</dbReference>
<dbReference type="Proteomes" id="UP000184404">
    <property type="component" value="Unassembled WGS sequence"/>
</dbReference>
<evidence type="ECO:0000256" key="6">
    <source>
        <dbReference type="ARBA" id="ARBA00022989"/>
    </source>
</evidence>
<keyword evidence="7 12" id="KW-0406">Ion transport</keyword>
<dbReference type="GO" id="GO:0012505">
    <property type="term" value="C:endomembrane system"/>
    <property type="evidence" value="ECO:0007669"/>
    <property type="project" value="UniProtKB-SubCell"/>
</dbReference>
<evidence type="ECO:0000256" key="5">
    <source>
        <dbReference type="ARBA" id="ARBA00022781"/>
    </source>
</evidence>
<dbReference type="HAMAP" id="MF_01398">
    <property type="entry name" value="ATP_synth_b_bprime"/>
    <property type="match status" value="1"/>
</dbReference>
<dbReference type="RefSeq" id="WP_072935585.1">
    <property type="nucleotide sequence ID" value="NZ_FQUG01000005.1"/>
</dbReference>
<evidence type="ECO:0000256" key="14">
    <source>
        <dbReference type="SAM" id="Coils"/>
    </source>
</evidence>
<keyword evidence="16" id="KW-1185">Reference proteome</keyword>
<comment type="similarity">
    <text evidence="1 12 13">Belongs to the ATPase B chain family.</text>
</comment>
<reference evidence="15 16" key="1">
    <citation type="submission" date="2016-11" db="EMBL/GenBank/DDBJ databases">
        <authorList>
            <person name="Jaros S."/>
            <person name="Januszkiewicz K."/>
            <person name="Wedrychowicz H."/>
        </authorList>
    </citation>
    <scope>NUCLEOTIDE SEQUENCE [LARGE SCALE GENOMIC DNA]</scope>
    <source>
        <strain evidence="15 16">DSM 10502</strain>
    </source>
</reference>
<dbReference type="CDD" id="cd06503">
    <property type="entry name" value="ATP-synt_Fo_b"/>
    <property type="match status" value="1"/>
</dbReference>
<keyword evidence="9 12" id="KW-0066">ATP synthesis</keyword>
<evidence type="ECO:0000256" key="4">
    <source>
        <dbReference type="ARBA" id="ARBA00022692"/>
    </source>
</evidence>
<evidence type="ECO:0000256" key="1">
    <source>
        <dbReference type="ARBA" id="ARBA00005513"/>
    </source>
</evidence>
<dbReference type="GO" id="GO:0046961">
    <property type="term" value="F:proton-transporting ATPase activity, rotational mechanism"/>
    <property type="evidence" value="ECO:0007669"/>
    <property type="project" value="TreeGrafter"/>
</dbReference>
<evidence type="ECO:0000313" key="15">
    <source>
        <dbReference type="EMBL" id="SHE92800.1"/>
    </source>
</evidence>
<dbReference type="InterPro" id="IPR002146">
    <property type="entry name" value="ATP_synth_b/b'su_bac/chlpt"/>
</dbReference>
<evidence type="ECO:0000313" key="16">
    <source>
        <dbReference type="Proteomes" id="UP000184404"/>
    </source>
</evidence>
<comment type="function">
    <text evidence="12">Component of the F(0) channel, it forms part of the peripheral stalk, linking F(1) to F(0).</text>
</comment>
<dbReference type="EMBL" id="FQUG01000005">
    <property type="protein sequence ID" value="SHE92800.1"/>
    <property type="molecule type" value="Genomic_DNA"/>
</dbReference>
<evidence type="ECO:0000256" key="8">
    <source>
        <dbReference type="ARBA" id="ARBA00023136"/>
    </source>
</evidence>
<keyword evidence="4 12" id="KW-0812">Transmembrane</keyword>
<dbReference type="AlphaFoldDB" id="A0A1M4XHC1"/>
<dbReference type="PANTHER" id="PTHR33445:SF2">
    <property type="entry name" value="ATP SYNTHASE SUBUNIT B', CHLOROPLASTIC"/>
    <property type="match status" value="1"/>
</dbReference>
<protein>
    <recommendedName>
        <fullName evidence="12">ATP synthase subunit b</fullName>
    </recommendedName>
    <alternativeName>
        <fullName evidence="12">ATP synthase F(0) sector subunit b</fullName>
    </alternativeName>
    <alternativeName>
        <fullName evidence="12">ATPase subunit I</fullName>
    </alternativeName>
    <alternativeName>
        <fullName evidence="12">F-type ATPase subunit b</fullName>
        <shortName evidence="12">F-ATPase subunit b</shortName>
    </alternativeName>
</protein>
<dbReference type="SUPFAM" id="SSF81573">
    <property type="entry name" value="F1F0 ATP synthase subunit B, membrane domain"/>
    <property type="match status" value="1"/>
</dbReference>
<dbReference type="InterPro" id="IPR005864">
    <property type="entry name" value="ATP_synth_F0_bsu_bac"/>
</dbReference>
<dbReference type="NCBIfam" id="TIGR01144">
    <property type="entry name" value="ATP_synt_b"/>
    <property type="match status" value="1"/>
</dbReference>
<keyword evidence="14" id="KW-0175">Coiled coil</keyword>
<dbReference type="PANTHER" id="PTHR33445">
    <property type="entry name" value="ATP SYNTHASE SUBUNIT B', CHLOROPLASTIC"/>
    <property type="match status" value="1"/>
</dbReference>
<dbReference type="GO" id="GO:0005886">
    <property type="term" value="C:plasma membrane"/>
    <property type="evidence" value="ECO:0007669"/>
    <property type="project" value="UniProtKB-SubCell"/>
</dbReference>
<evidence type="ECO:0000256" key="3">
    <source>
        <dbReference type="ARBA" id="ARBA00022547"/>
    </source>
</evidence>
<accession>A0A1M4XHC1</accession>
<dbReference type="GO" id="GO:0046933">
    <property type="term" value="F:proton-transporting ATP synthase activity, rotational mechanism"/>
    <property type="evidence" value="ECO:0007669"/>
    <property type="project" value="UniProtKB-UniRule"/>
</dbReference>
<feature type="coiled-coil region" evidence="14">
    <location>
        <begin position="45"/>
        <end position="105"/>
    </location>
</feature>
<gene>
    <name evidence="12" type="primary">atpF</name>
    <name evidence="15" type="ORF">SAMN02745190_01485</name>
</gene>
<evidence type="ECO:0000256" key="2">
    <source>
        <dbReference type="ARBA" id="ARBA00022448"/>
    </source>
</evidence>
<sequence>MLDINSTFFVQILNFLVLLLVLKKFAWGPLLATLHARTEKIENNIRMADEDRAQAAEMKKEYEAKLADARSKAQEIMDAANQRAAEDTKAQKESTRLEVEKMKETAKAQIQMERDEAAKQMKGQMVSLSLAAAAKLMGRKMDDAADEQLVAEFIDGLTKDKIGDLSC</sequence>
<dbReference type="InterPro" id="IPR050059">
    <property type="entry name" value="ATP_synthase_B_chain"/>
</dbReference>
<keyword evidence="5 12" id="KW-0375">Hydrogen ion transport</keyword>
<keyword evidence="12" id="KW-1003">Cell membrane</keyword>
<dbReference type="OrthoDB" id="5518984at2"/>
<keyword evidence="8 12" id="KW-0472">Membrane</keyword>
<dbReference type="GO" id="GO:0045259">
    <property type="term" value="C:proton-transporting ATP synthase complex"/>
    <property type="evidence" value="ECO:0007669"/>
    <property type="project" value="UniProtKB-KW"/>
</dbReference>
<evidence type="ECO:0000256" key="7">
    <source>
        <dbReference type="ARBA" id="ARBA00023065"/>
    </source>
</evidence>
<keyword evidence="2 12" id="KW-0813">Transport</keyword>
<evidence type="ECO:0000256" key="11">
    <source>
        <dbReference type="ARBA" id="ARBA00037847"/>
    </source>
</evidence>
<comment type="subunit">
    <text evidence="12">F-type ATPases have 2 components, F(1) - the catalytic core - and F(0) - the membrane proton channel. F(1) has five subunits: alpha(3), beta(3), gamma(1), delta(1), epsilon(1). F(0) has three main subunits: a(1), b(2) and c(10-14). The alpha and beta chains form an alternating ring which encloses part of the gamma chain. F(1) is attached to F(0) by a central stalk formed by the gamma and epsilon chains, while a peripheral stalk is formed by the delta and b chains.</text>
</comment>
<evidence type="ECO:0000256" key="13">
    <source>
        <dbReference type="RuleBase" id="RU003848"/>
    </source>
</evidence>
<proteinExistence type="inferred from homology"/>
<evidence type="ECO:0000256" key="9">
    <source>
        <dbReference type="ARBA" id="ARBA00023310"/>
    </source>
</evidence>
<dbReference type="InterPro" id="IPR028987">
    <property type="entry name" value="ATP_synth_B-like_membr_sf"/>
</dbReference>
<name>A0A1M4XHC1_9FIRM</name>